<keyword evidence="8" id="KW-1185">Reference proteome</keyword>
<evidence type="ECO:0000256" key="1">
    <source>
        <dbReference type="ARBA" id="ARBA00022670"/>
    </source>
</evidence>
<evidence type="ECO:0000256" key="2">
    <source>
        <dbReference type="ARBA" id="ARBA00022723"/>
    </source>
</evidence>
<feature type="domain" description="FTP" evidence="6">
    <location>
        <begin position="90"/>
        <end position="116"/>
    </location>
</feature>
<reference evidence="7 8" key="1">
    <citation type="submission" date="2021-03" db="EMBL/GenBank/DDBJ databases">
        <title>Fibrella sp. HMF5405 genome sequencing and assembly.</title>
        <authorList>
            <person name="Kang H."/>
            <person name="Kim H."/>
            <person name="Bae S."/>
            <person name="Joh K."/>
        </authorList>
    </citation>
    <scope>NUCLEOTIDE SEQUENCE [LARGE SCALE GENOMIC DNA]</scope>
    <source>
        <strain evidence="7 8">HMF5405</strain>
    </source>
</reference>
<proteinExistence type="predicted"/>
<accession>A0ABS3JQC6</accession>
<dbReference type="Pfam" id="PF07504">
    <property type="entry name" value="FTP"/>
    <property type="match status" value="1"/>
</dbReference>
<sequence length="901" mass="97868">MMHQAIQPGKQTLLTLDTAGIVRDMNHSEEPVQVAGNTAREVADAYLQQQTDQFMVQPQSMESLSRKVALAPEEEAAGLRFASEKSQFDITTVGYQQTYFGLPVWNAGVAVQVKDGPYRVVSSQNSAATDLAPDKPTDEAIQRMASLNASQLADLLGTSPGKLAINARTLYVFRYEKAKRTSDHKGHKYDGFAHADITLPLPKLPSRIKDGHFYVAEEFLFTMPLPEMGAVNWRAFVEVETGAVLYLRALIDNVNGLVFEVDPITRTGNAANGPTATGATLDTLRQVVALPLNAPVGGVQSLTGPFVQLTDFETPTIPPPTAPAATDFNFSARTNGFAAVNAYYNNDRFFRLVQSLGFNLTSYFDHTSFPVPVDHRGHISTTNGNEINAYCGGNATGNGIGRLGYMLANTADVANPISIAADWRVVLHELGGHGILWDHVNSPNFGFAHSAGDSFAAILNDPDTHAADRFETFPWTFSSFPASSRRRHDRAVAAGWGWGGSNDVGGYSSEQIVSTTLFRLYRSMGGDSPNLGRRQFAARFAAYLILRAVGTLTPATNPPAGLLGPAALASALMTADLGDWTTEGHAGGAYSKVIRWAFEKQGLYRTPGTPATSEGAPPLVDVYIEDGRGGQYQYLHNHWSNQSIWNRRHADGGTTHEEPIVGQPNFAYVKVKNRGTQTATGVVVKGYHCNPGTGLTWPNDWIPMTTTQLAGANIAPNSSAEIVVGPFTWTPSQIGHECMLMIASATGDASNINNFSAGDTIPEWRLVPHDNNIGQRNVAPVAGTFNGLLRAFEGRQFLIRNPMRESGKLQIKVTLPPLLEKLGWKLHFVNEQELRKIDGGGRVAATMRLEPGEKFTATDLRKQKNLAFVVETYIDGMLTGGMTYLIDPKLKVNEPNRPLVV</sequence>
<evidence type="ECO:0000256" key="3">
    <source>
        <dbReference type="ARBA" id="ARBA00022801"/>
    </source>
</evidence>
<dbReference type="SUPFAM" id="SSF55486">
    <property type="entry name" value="Metalloproteases ('zincins'), catalytic domain"/>
    <property type="match status" value="1"/>
</dbReference>
<keyword evidence="5" id="KW-0482">Metalloprotease</keyword>
<gene>
    <name evidence="7" type="ORF">J2I46_21305</name>
</gene>
<keyword evidence="2" id="KW-0479">Metal-binding</keyword>
<dbReference type="InterPro" id="IPR011096">
    <property type="entry name" value="FTP_domain"/>
</dbReference>
<keyword evidence="3" id="KW-0378">Hydrolase</keyword>
<evidence type="ECO:0000313" key="8">
    <source>
        <dbReference type="Proteomes" id="UP000664628"/>
    </source>
</evidence>
<evidence type="ECO:0000259" key="6">
    <source>
        <dbReference type="Pfam" id="PF07504"/>
    </source>
</evidence>
<protein>
    <recommendedName>
        <fullName evidence="6">FTP domain-containing protein</fullName>
    </recommendedName>
</protein>
<name>A0ABS3JQC6_9BACT</name>
<comment type="caution">
    <text evidence="7">The sequence shown here is derived from an EMBL/GenBank/DDBJ whole genome shotgun (WGS) entry which is preliminary data.</text>
</comment>
<dbReference type="Gene3D" id="3.10.450.490">
    <property type="match status" value="1"/>
</dbReference>
<evidence type="ECO:0000256" key="4">
    <source>
        <dbReference type="ARBA" id="ARBA00022833"/>
    </source>
</evidence>
<dbReference type="Proteomes" id="UP000664628">
    <property type="component" value="Unassembled WGS sequence"/>
</dbReference>
<evidence type="ECO:0000313" key="7">
    <source>
        <dbReference type="EMBL" id="MBO0951137.1"/>
    </source>
</evidence>
<dbReference type="RefSeq" id="WP_207331092.1">
    <property type="nucleotide sequence ID" value="NZ_JAFMYW010000007.1"/>
</dbReference>
<keyword evidence="4" id="KW-0862">Zinc</keyword>
<organism evidence="7 8">
    <name type="scientific">Fibrella forsythiae</name>
    <dbReference type="NCBI Taxonomy" id="2817061"/>
    <lineage>
        <taxon>Bacteria</taxon>
        <taxon>Pseudomonadati</taxon>
        <taxon>Bacteroidota</taxon>
        <taxon>Cytophagia</taxon>
        <taxon>Cytophagales</taxon>
        <taxon>Spirosomataceae</taxon>
        <taxon>Fibrella</taxon>
    </lineage>
</organism>
<keyword evidence="1" id="KW-0645">Protease</keyword>
<dbReference type="EMBL" id="JAFMYW010000007">
    <property type="protein sequence ID" value="MBO0951137.1"/>
    <property type="molecule type" value="Genomic_DNA"/>
</dbReference>
<evidence type="ECO:0000256" key="5">
    <source>
        <dbReference type="ARBA" id="ARBA00023049"/>
    </source>
</evidence>